<dbReference type="GO" id="GO:0005739">
    <property type="term" value="C:mitochondrion"/>
    <property type="evidence" value="ECO:0007669"/>
    <property type="project" value="GOC"/>
</dbReference>
<reference evidence="3 4" key="1">
    <citation type="journal article" date="2019" name="PLoS Biol.">
        <title>Sex chromosomes control vertical transmission of feminizing Wolbachia symbionts in an isopod.</title>
        <authorList>
            <person name="Becking T."/>
            <person name="Chebbi M.A."/>
            <person name="Giraud I."/>
            <person name="Moumen B."/>
            <person name="Laverre T."/>
            <person name="Caubet Y."/>
            <person name="Peccoud J."/>
            <person name="Gilbert C."/>
            <person name="Cordaux R."/>
        </authorList>
    </citation>
    <scope>NUCLEOTIDE SEQUENCE [LARGE SCALE GENOMIC DNA]</scope>
    <source>
        <strain evidence="3">ANa2</strain>
        <tissue evidence="3">Whole body excluding digestive tract and cuticle</tissue>
    </source>
</reference>
<feature type="non-terminal residue" evidence="3">
    <location>
        <position position="790"/>
    </location>
</feature>
<dbReference type="AlphaFoldDB" id="A0A5N5SS55"/>
<feature type="region of interest" description="Disordered" evidence="1">
    <location>
        <begin position="770"/>
        <end position="790"/>
    </location>
</feature>
<evidence type="ECO:0000313" key="4">
    <source>
        <dbReference type="Proteomes" id="UP000326759"/>
    </source>
</evidence>
<dbReference type="OrthoDB" id="10004596at2759"/>
<gene>
    <name evidence="3" type="primary">PDZD8_0</name>
    <name evidence="3" type="ORF">Anas_05933</name>
</gene>
<proteinExistence type="predicted"/>
<dbReference type="InterPro" id="IPR041489">
    <property type="entry name" value="PDZ_6"/>
</dbReference>
<dbReference type="PROSITE" id="PS51450">
    <property type="entry name" value="LRR"/>
    <property type="match status" value="1"/>
</dbReference>
<dbReference type="GO" id="GO:1990456">
    <property type="term" value="P:mitochondrion-endoplasmic reticulum membrane tethering"/>
    <property type="evidence" value="ECO:0007669"/>
    <property type="project" value="InterPro"/>
</dbReference>
<dbReference type="EMBL" id="SEYY01021301">
    <property type="protein sequence ID" value="KAB7496489.1"/>
    <property type="molecule type" value="Genomic_DNA"/>
</dbReference>
<dbReference type="InterPro" id="IPR032675">
    <property type="entry name" value="LRR_dom_sf"/>
</dbReference>
<name>A0A5N5SS55_9CRUS</name>
<feature type="compositionally biased region" description="Low complexity" evidence="1">
    <location>
        <begin position="335"/>
        <end position="356"/>
    </location>
</feature>
<feature type="compositionally biased region" description="Polar residues" evidence="1">
    <location>
        <begin position="472"/>
        <end position="485"/>
    </location>
</feature>
<evidence type="ECO:0000313" key="3">
    <source>
        <dbReference type="EMBL" id="KAB7496489.1"/>
    </source>
</evidence>
<accession>A0A5N5SS55</accession>
<dbReference type="Pfam" id="PF17820">
    <property type="entry name" value="PDZ_6"/>
    <property type="match status" value="1"/>
</dbReference>
<dbReference type="Gene3D" id="2.30.42.10">
    <property type="match status" value="1"/>
</dbReference>
<dbReference type="InterPro" id="IPR001478">
    <property type="entry name" value="PDZ"/>
</dbReference>
<feature type="compositionally biased region" description="Polar residues" evidence="1">
    <location>
        <begin position="402"/>
        <end position="419"/>
    </location>
</feature>
<evidence type="ECO:0000259" key="2">
    <source>
        <dbReference type="PROSITE" id="PS50106"/>
    </source>
</evidence>
<organism evidence="3 4">
    <name type="scientific">Armadillidium nasatum</name>
    <dbReference type="NCBI Taxonomy" id="96803"/>
    <lineage>
        <taxon>Eukaryota</taxon>
        <taxon>Metazoa</taxon>
        <taxon>Ecdysozoa</taxon>
        <taxon>Arthropoda</taxon>
        <taxon>Crustacea</taxon>
        <taxon>Multicrustacea</taxon>
        <taxon>Malacostraca</taxon>
        <taxon>Eumalacostraca</taxon>
        <taxon>Peracarida</taxon>
        <taxon>Isopoda</taxon>
        <taxon>Oniscidea</taxon>
        <taxon>Crinocheta</taxon>
        <taxon>Armadillidiidae</taxon>
        <taxon>Armadillidium</taxon>
    </lineage>
</organism>
<dbReference type="GO" id="GO:0044233">
    <property type="term" value="C:mitochondria-associated endoplasmic reticulum membrane contact site"/>
    <property type="evidence" value="ECO:0007669"/>
    <property type="project" value="InterPro"/>
</dbReference>
<protein>
    <submittedName>
        <fullName evidence="3">PDZ domain-containing protein 8</fullName>
    </submittedName>
</protein>
<dbReference type="PROSITE" id="PS50106">
    <property type="entry name" value="PDZ"/>
    <property type="match status" value="1"/>
</dbReference>
<feature type="region of interest" description="Disordered" evidence="1">
    <location>
        <begin position="399"/>
        <end position="446"/>
    </location>
</feature>
<dbReference type="SMART" id="SM00228">
    <property type="entry name" value="PDZ"/>
    <property type="match status" value="1"/>
</dbReference>
<feature type="region of interest" description="Disordered" evidence="1">
    <location>
        <begin position="461"/>
        <end position="485"/>
    </location>
</feature>
<feature type="domain" description="PDZ" evidence="2">
    <location>
        <begin position="234"/>
        <end position="289"/>
    </location>
</feature>
<dbReference type="PANTHER" id="PTHR21519:SF1">
    <property type="entry name" value="PDZ DOMAIN-CONTAINING PROTEIN 8"/>
    <property type="match status" value="1"/>
</dbReference>
<evidence type="ECO:0000256" key="1">
    <source>
        <dbReference type="SAM" id="MobiDB-lite"/>
    </source>
</evidence>
<dbReference type="InterPro" id="IPR001611">
    <property type="entry name" value="Leu-rich_rpt"/>
</dbReference>
<dbReference type="InterPro" id="IPR039275">
    <property type="entry name" value="PDZD8"/>
</dbReference>
<dbReference type="Pfam" id="PF13855">
    <property type="entry name" value="LRR_8"/>
    <property type="match status" value="1"/>
</dbReference>
<dbReference type="Gene3D" id="3.80.10.10">
    <property type="entry name" value="Ribonuclease Inhibitor"/>
    <property type="match status" value="1"/>
</dbReference>
<dbReference type="GO" id="GO:0051560">
    <property type="term" value="P:mitochondrial calcium ion homeostasis"/>
    <property type="evidence" value="ECO:0007669"/>
    <property type="project" value="InterPro"/>
</dbReference>
<comment type="caution">
    <text evidence="3">The sequence shown here is derived from an EMBL/GenBank/DDBJ whole genome shotgun (WGS) entry which is preliminary data.</text>
</comment>
<feature type="region of interest" description="Disordered" evidence="1">
    <location>
        <begin position="332"/>
        <end position="357"/>
    </location>
</feature>
<dbReference type="PANTHER" id="PTHR21519">
    <property type="entry name" value="PDZ DOMAIN-CONTAINING PROTEIN 8"/>
    <property type="match status" value="1"/>
</dbReference>
<dbReference type="SUPFAM" id="SSF52058">
    <property type="entry name" value="L domain-like"/>
    <property type="match status" value="1"/>
</dbReference>
<dbReference type="SUPFAM" id="SSF50156">
    <property type="entry name" value="PDZ domain-like"/>
    <property type="match status" value="1"/>
</dbReference>
<keyword evidence="4" id="KW-1185">Reference proteome</keyword>
<dbReference type="Proteomes" id="UP000326759">
    <property type="component" value="Unassembled WGS sequence"/>
</dbReference>
<sequence>MDLYHTGSFVDDKRVPKVVRLCGKGCLELSRYPFTHWSFSFYEEPEVLCNGAGLTEIPKDLPAEVEDLSFSRNELSSLTKEMFLPWRRLKTLNLDSNKIRGLDSFIFRGLPNLNELNIQSEFDVESSVLGRQIPRFKAIIINQLRNLIKRKHTLPYYKLRFAPLIKRTLKPYTCNAYIKEDPVLIEGKLQVRAMKFSRLQPSLIGPSMRFSLTLSEVPLVCAYETPVGVWIIQDVFLTKTQSSPIGVLLRNADDNSQIIETVSVNSVAALAGLRKNDIVLAVNNIPLDSGSQAAKLFTSSASNKKSSVSSHELSIRIKRLIYTDHKRGSIDPLKIEPLSSSSEKSIQSSSQQPLPQATDEEILDRAYHSVISNDKAHSSNPDNILDERSISSPNLVTLEKPVSNNLSPGTPESSRSNSPEAKDFLSMEEEFTEEIPGKKFGSSIPIPIPQHKIGDVLLSPDRKSSISSQSSKAGTPTTGPEVVSQSLPAGLMGLKTPGKKSMNKNRPLIKHLETLHISGSCDPVLDEEHNFTLDAESKYLNICVWSNQNTFEIGKQSSHTDRFSSARDVINRFRKRNSKFTEKEFEKKVLSCQNIKASAPLSEMLNPMTGHPDCVLVGYVNIVISDLVEATKLNTQGCVTKVYTLEPADPNCTEVIWLKDAYQCSECGIICHKKCMLRCQQATVCDYGGLRYREIRDPAPKEDGAKATPEIVMTLDSENSETAKESKSSALQNTRQTIGSFLCHIGSSSSASMKRTGSAQNLAPPFQAFELGLSRSLPPSPQHTPRTSRK</sequence>
<dbReference type="InterPro" id="IPR036034">
    <property type="entry name" value="PDZ_sf"/>
</dbReference>